<dbReference type="Pfam" id="PF02519">
    <property type="entry name" value="Auxin_inducible"/>
    <property type="match status" value="1"/>
</dbReference>
<dbReference type="GO" id="GO:0009733">
    <property type="term" value="P:response to auxin"/>
    <property type="evidence" value="ECO:0007669"/>
    <property type="project" value="InterPro"/>
</dbReference>
<evidence type="ECO:0000313" key="2">
    <source>
        <dbReference type="EMBL" id="KAK9921587.1"/>
    </source>
</evidence>
<dbReference type="InterPro" id="IPR003676">
    <property type="entry name" value="SAUR_fam"/>
</dbReference>
<comment type="similarity">
    <text evidence="1">Belongs to the ARG7 family.</text>
</comment>
<gene>
    <name evidence="2" type="ORF">M0R45_030091</name>
</gene>
<organism evidence="2 3">
    <name type="scientific">Rubus argutus</name>
    <name type="common">Southern blackberry</name>
    <dbReference type="NCBI Taxonomy" id="59490"/>
    <lineage>
        <taxon>Eukaryota</taxon>
        <taxon>Viridiplantae</taxon>
        <taxon>Streptophyta</taxon>
        <taxon>Embryophyta</taxon>
        <taxon>Tracheophyta</taxon>
        <taxon>Spermatophyta</taxon>
        <taxon>Magnoliopsida</taxon>
        <taxon>eudicotyledons</taxon>
        <taxon>Gunneridae</taxon>
        <taxon>Pentapetalae</taxon>
        <taxon>rosids</taxon>
        <taxon>fabids</taxon>
        <taxon>Rosales</taxon>
        <taxon>Rosaceae</taxon>
        <taxon>Rosoideae</taxon>
        <taxon>Rosoideae incertae sedis</taxon>
        <taxon>Rubus</taxon>
    </lineage>
</organism>
<keyword evidence="3" id="KW-1185">Reference proteome</keyword>
<dbReference type="AlphaFoldDB" id="A0AAW1WE82"/>
<proteinExistence type="inferred from homology"/>
<name>A0AAW1WE82_RUBAR</name>
<evidence type="ECO:0000313" key="3">
    <source>
        <dbReference type="Proteomes" id="UP001457282"/>
    </source>
</evidence>
<protein>
    <submittedName>
        <fullName evidence="2">Uncharacterized protein</fullName>
    </submittedName>
</protein>
<dbReference type="EMBL" id="JBEDUW010000006">
    <property type="protein sequence ID" value="KAK9921587.1"/>
    <property type="molecule type" value="Genomic_DNA"/>
</dbReference>
<dbReference type="Proteomes" id="UP001457282">
    <property type="component" value="Unassembled WGS sequence"/>
</dbReference>
<evidence type="ECO:0000256" key="1">
    <source>
        <dbReference type="ARBA" id="ARBA00006974"/>
    </source>
</evidence>
<sequence>MWFMSPVLINKIYRSHSKKSYEQLVNEHVEISSKKKKKHGSTPKGCKVLLVGAEEKKYSVPNKDFSHPKLQELLEKYQGPVFDPKCNEPTVLDQCSIEAFELLLNNNNIRSYLKFNFSSG</sequence>
<reference evidence="2 3" key="1">
    <citation type="journal article" date="2023" name="G3 (Bethesda)">
        <title>A chromosome-length genome assembly and annotation of blackberry (Rubus argutus, cv. 'Hillquist').</title>
        <authorList>
            <person name="Bruna T."/>
            <person name="Aryal R."/>
            <person name="Dudchenko O."/>
            <person name="Sargent D.J."/>
            <person name="Mead D."/>
            <person name="Buti M."/>
            <person name="Cavallini A."/>
            <person name="Hytonen T."/>
            <person name="Andres J."/>
            <person name="Pham M."/>
            <person name="Weisz D."/>
            <person name="Mascagni F."/>
            <person name="Usai G."/>
            <person name="Natali L."/>
            <person name="Bassil N."/>
            <person name="Fernandez G.E."/>
            <person name="Lomsadze A."/>
            <person name="Armour M."/>
            <person name="Olukolu B."/>
            <person name="Poorten T."/>
            <person name="Britton C."/>
            <person name="Davik J."/>
            <person name="Ashrafi H."/>
            <person name="Aiden E.L."/>
            <person name="Borodovsky M."/>
            <person name="Worthington M."/>
        </authorList>
    </citation>
    <scope>NUCLEOTIDE SEQUENCE [LARGE SCALE GENOMIC DNA]</scope>
    <source>
        <strain evidence="2">PI 553951</strain>
    </source>
</reference>
<accession>A0AAW1WE82</accession>
<comment type="caution">
    <text evidence="2">The sequence shown here is derived from an EMBL/GenBank/DDBJ whole genome shotgun (WGS) entry which is preliminary data.</text>
</comment>